<evidence type="ECO:0000256" key="6">
    <source>
        <dbReference type="ARBA" id="ARBA00022723"/>
    </source>
</evidence>
<dbReference type="AlphaFoldDB" id="A0A3B0YR69"/>
<dbReference type="InterPro" id="IPR003374">
    <property type="entry name" value="ApbE-like_sf"/>
</dbReference>
<comment type="catalytic activity">
    <reaction evidence="10">
        <text>L-threonyl-[protein] + FAD = FMN-L-threonyl-[protein] + AMP + H(+)</text>
        <dbReference type="Rhea" id="RHEA:36847"/>
        <dbReference type="Rhea" id="RHEA-COMP:11060"/>
        <dbReference type="Rhea" id="RHEA-COMP:11061"/>
        <dbReference type="ChEBI" id="CHEBI:15378"/>
        <dbReference type="ChEBI" id="CHEBI:30013"/>
        <dbReference type="ChEBI" id="CHEBI:57692"/>
        <dbReference type="ChEBI" id="CHEBI:74257"/>
        <dbReference type="ChEBI" id="CHEBI:456215"/>
        <dbReference type="EC" id="2.7.1.180"/>
    </reaction>
</comment>
<evidence type="ECO:0000256" key="2">
    <source>
        <dbReference type="ARBA" id="ARBA00011955"/>
    </source>
</evidence>
<dbReference type="Gene3D" id="3.10.520.10">
    <property type="entry name" value="ApbE-like domains"/>
    <property type="match status" value="1"/>
</dbReference>
<keyword evidence="5 11" id="KW-0808">Transferase</keyword>
<dbReference type="PROSITE" id="PS51257">
    <property type="entry name" value="PROKAR_LIPOPROTEIN"/>
    <property type="match status" value="1"/>
</dbReference>
<sequence>MDIKIDIKEAYSIGYFSAMACPCEILVESTNREHVQTLTELAFHEAHRIEQKFSRYRSDNIIHQINTACARTIEVDEETALMFDFAQQCYALSEGKFDISSGLLRQIWQFDGSDNIPSQQQIDKLMPLIGWEKISWQAPYIQMQANMEIDLGGIGKEYAVDSSAKILSQHTDKSFLLNYGGDIACPRPRDNNTPWTVGVDNPAHTGESAAGRITLFHGALATSGDARRFLLKDGVRYSHILDPLTGYPVPDAPRSVSVIANTCVEAGMLSTFAILQGGGAEAFLKAQGVKFWCIP</sequence>
<dbReference type="GO" id="GO:0046872">
    <property type="term" value="F:metal ion binding"/>
    <property type="evidence" value="ECO:0007669"/>
    <property type="project" value="UniProtKB-KW"/>
</dbReference>
<gene>
    <name evidence="11" type="ORF">MNBD_GAMMA10-733</name>
</gene>
<dbReference type="Pfam" id="PF02424">
    <property type="entry name" value="ApbE"/>
    <property type="match status" value="1"/>
</dbReference>
<evidence type="ECO:0000256" key="1">
    <source>
        <dbReference type="ARBA" id="ARBA00001946"/>
    </source>
</evidence>
<dbReference type="SUPFAM" id="SSF143631">
    <property type="entry name" value="ApbE-like"/>
    <property type="match status" value="1"/>
</dbReference>
<evidence type="ECO:0000256" key="7">
    <source>
        <dbReference type="ARBA" id="ARBA00022827"/>
    </source>
</evidence>
<evidence type="ECO:0000256" key="4">
    <source>
        <dbReference type="ARBA" id="ARBA00022630"/>
    </source>
</evidence>
<evidence type="ECO:0000256" key="10">
    <source>
        <dbReference type="ARBA" id="ARBA00048540"/>
    </source>
</evidence>
<evidence type="ECO:0000313" key="11">
    <source>
        <dbReference type="EMBL" id="VAW70966.1"/>
    </source>
</evidence>
<dbReference type="GO" id="GO:0016740">
    <property type="term" value="F:transferase activity"/>
    <property type="evidence" value="ECO:0007669"/>
    <property type="project" value="UniProtKB-KW"/>
</dbReference>
<comment type="cofactor">
    <cofactor evidence="1">
        <name>Mg(2+)</name>
        <dbReference type="ChEBI" id="CHEBI:18420"/>
    </cofactor>
</comment>
<dbReference type="PIRSF" id="PIRSF006268">
    <property type="entry name" value="ApbE"/>
    <property type="match status" value="1"/>
</dbReference>
<accession>A0A3B0YR69</accession>
<keyword evidence="7" id="KW-0274">FAD</keyword>
<name>A0A3B0YR69_9ZZZZ</name>
<dbReference type="EMBL" id="UOFJ01000561">
    <property type="protein sequence ID" value="VAW70966.1"/>
    <property type="molecule type" value="Genomic_DNA"/>
</dbReference>
<protein>
    <recommendedName>
        <fullName evidence="3">FAD:protein FMN transferase</fullName>
        <ecNumber evidence="2">2.7.1.180</ecNumber>
    </recommendedName>
    <alternativeName>
        <fullName evidence="9">Flavin transferase</fullName>
    </alternativeName>
</protein>
<keyword evidence="6" id="KW-0479">Metal-binding</keyword>
<evidence type="ECO:0000256" key="5">
    <source>
        <dbReference type="ARBA" id="ARBA00022679"/>
    </source>
</evidence>
<dbReference type="InterPro" id="IPR024932">
    <property type="entry name" value="ApbE"/>
</dbReference>
<evidence type="ECO:0000256" key="8">
    <source>
        <dbReference type="ARBA" id="ARBA00022842"/>
    </source>
</evidence>
<keyword evidence="4" id="KW-0285">Flavoprotein</keyword>
<dbReference type="PANTHER" id="PTHR30040">
    <property type="entry name" value="THIAMINE BIOSYNTHESIS LIPOPROTEIN APBE"/>
    <property type="match status" value="1"/>
</dbReference>
<reference evidence="11" key="1">
    <citation type="submission" date="2018-06" db="EMBL/GenBank/DDBJ databases">
        <authorList>
            <person name="Zhirakovskaya E."/>
        </authorList>
    </citation>
    <scope>NUCLEOTIDE SEQUENCE</scope>
</reference>
<dbReference type="PANTHER" id="PTHR30040:SF2">
    <property type="entry name" value="FAD:PROTEIN FMN TRANSFERASE"/>
    <property type="match status" value="1"/>
</dbReference>
<organism evidence="11">
    <name type="scientific">hydrothermal vent metagenome</name>
    <dbReference type="NCBI Taxonomy" id="652676"/>
    <lineage>
        <taxon>unclassified sequences</taxon>
        <taxon>metagenomes</taxon>
        <taxon>ecological metagenomes</taxon>
    </lineage>
</organism>
<evidence type="ECO:0000256" key="3">
    <source>
        <dbReference type="ARBA" id="ARBA00016337"/>
    </source>
</evidence>
<dbReference type="EC" id="2.7.1.180" evidence="2"/>
<keyword evidence="8" id="KW-0460">Magnesium</keyword>
<evidence type="ECO:0000256" key="9">
    <source>
        <dbReference type="ARBA" id="ARBA00031306"/>
    </source>
</evidence>
<proteinExistence type="predicted"/>